<name>A0ABU6VH87_9FABA</name>
<keyword evidence="2" id="KW-1185">Reference proteome</keyword>
<reference evidence="1 2" key="1">
    <citation type="journal article" date="2023" name="Plants (Basel)">
        <title>Bridging the Gap: Combining Genomics and Transcriptomics Approaches to Understand Stylosanthes scabra, an Orphan Legume from the Brazilian Caatinga.</title>
        <authorList>
            <person name="Ferreira-Neto J.R.C."/>
            <person name="da Silva M.D."/>
            <person name="Binneck E."/>
            <person name="de Melo N.F."/>
            <person name="da Silva R.H."/>
            <person name="de Melo A.L.T.M."/>
            <person name="Pandolfi V."/>
            <person name="Bustamante F.O."/>
            <person name="Brasileiro-Vidal A.C."/>
            <person name="Benko-Iseppon A.M."/>
        </authorList>
    </citation>
    <scope>NUCLEOTIDE SEQUENCE [LARGE SCALE GENOMIC DNA]</scope>
    <source>
        <tissue evidence="1">Leaves</tissue>
    </source>
</reference>
<sequence length="106" mass="12303">MPRAPYPFGWLGRTMNWITTELVRCCLCLYLSCPDVCYKFVTKSYSSLSRVAHMRDSLNFLPRIDRVQTSLCSLFLLIPETQITLSYICLRNTTWSQKEVLSSILP</sequence>
<accession>A0ABU6VH87</accession>
<protein>
    <recommendedName>
        <fullName evidence="3">Secreted protein</fullName>
    </recommendedName>
</protein>
<evidence type="ECO:0008006" key="3">
    <source>
        <dbReference type="Google" id="ProtNLM"/>
    </source>
</evidence>
<dbReference type="EMBL" id="JASCZI010151445">
    <property type="protein sequence ID" value="MED6172897.1"/>
    <property type="molecule type" value="Genomic_DNA"/>
</dbReference>
<gene>
    <name evidence="1" type="ORF">PIB30_054176</name>
</gene>
<evidence type="ECO:0000313" key="2">
    <source>
        <dbReference type="Proteomes" id="UP001341840"/>
    </source>
</evidence>
<evidence type="ECO:0000313" key="1">
    <source>
        <dbReference type="EMBL" id="MED6172897.1"/>
    </source>
</evidence>
<proteinExistence type="predicted"/>
<dbReference type="Proteomes" id="UP001341840">
    <property type="component" value="Unassembled WGS sequence"/>
</dbReference>
<organism evidence="1 2">
    <name type="scientific">Stylosanthes scabra</name>
    <dbReference type="NCBI Taxonomy" id="79078"/>
    <lineage>
        <taxon>Eukaryota</taxon>
        <taxon>Viridiplantae</taxon>
        <taxon>Streptophyta</taxon>
        <taxon>Embryophyta</taxon>
        <taxon>Tracheophyta</taxon>
        <taxon>Spermatophyta</taxon>
        <taxon>Magnoliopsida</taxon>
        <taxon>eudicotyledons</taxon>
        <taxon>Gunneridae</taxon>
        <taxon>Pentapetalae</taxon>
        <taxon>rosids</taxon>
        <taxon>fabids</taxon>
        <taxon>Fabales</taxon>
        <taxon>Fabaceae</taxon>
        <taxon>Papilionoideae</taxon>
        <taxon>50 kb inversion clade</taxon>
        <taxon>dalbergioids sensu lato</taxon>
        <taxon>Dalbergieae</taxon>
        <taxon>Pterocarpus clade</taxon>
        <taxon>Stylosanthes</taxon>
    </lineage>
</organism>
<comment type="caution">
    <text evidence="1">The sequence shown here is derived from an EMBL/GenBank/DDBJ whole genome shotgun (WGS) entry which is preliminary data.</text>
</comment>